<keyword evidence="1" id="KW-0147">Chitin-binding</keyword>
<reference evidence="8" key="1">
    <citation type="submission" date="2021-01" db="EMBL/GenBank/DDBJ databases">
        <authorList>
            <person name="Li R."/>
            <person name="Bekaert M."/>
        </authorList>
    </citation>
    <scope>NUCLEOTIDE SEQUENCE</scope>
    <source>
        <strain evidence="8">Farmed</strain>
    </source>
</reference>
<keyword evidence="9" id="KW-1185">Reference proteome</keyword>
<dbReference type="Pfam" id="PF01607">
    <property type="entry name" value="CBM_14"/>
    <property type="match status" value="2"/>
</dbReference>
<dbReference type="PANTHER" id="PTHR23301:SF0">
    <property type="entry name" value="CHITIN-BINDING TYPE-2 DOMAIN-CONTAINING PROTEIN-RELATED"/>
    <property type="match status" value="1"/>
</dbReference>
<evidence type="ECO:0000256" key="5">
    <source>
        <dbReference type="ARBA" id="ARBA00023180"/>
    </source>
</evidence>
<evidence type="ECO:0000259" key="7">
    <source>
        <dbReference type="PROSITE" id="PS50940"/>
    </source>
</evidence>
<dbReference type="Gene3D" id="3.20.20.80">
    <property type="entry name" value="Glycosidases"/>
    <property type="match status" value="1"/>
</dbReference>
<keyword evidence="2" id="KW-0732">Signal</keyword>
<gene>
    <name evidence="8" type="ORF">SPHA_58122</name>
</gene>
<dbReference type="InterPro" id="IPR036508">
    <property type="entry name" value="Chitin-bd_dom_sf"/>
</dbReference>
<proteinExistence type="predicted"/>
<keyword evidence="5" id="KW-0325">Glycoprotein</keyword>
<name>A0A812DQU0_ACAPH</name>
<feature type="compositionally biased region" description="Polar residues" evidence="6">
    <location>
        <begin position="27"/>
        <end position="47"/>
    </location>
</feature>
<sequence length="197" mass="22042">MNTILRSLDVHVPVYTPPIRKDLPQLPMSTTVPASHRSSQQDSQSKPQLKAAEICGQDMTGYVADPHSCQYFYICNQVHVFRYRCHAQTLWDDVKKKCEWKWKVQCKSSQPSQKSLAPGRDAFISPRTGQVALSTHSTGNSSSYCTNRNDGTYKDPSGCNGFLQCSGGLTYPHLCPSGTVFDEVHKYCDFRQNVPGC</sequence>
<feature type="domain" description="Chitin-binding type-2" evidence="7">
    <location>
        <begin position="142"/>
        <end position="197"/>
    </location>
</feature>
<keyword evidence="4" id="KW-1015">Disulfide bond</keyword>
<dbReference type="EMBL" id="CAHIKZ030003957">
    <property type="protein sequence ID" value="CAE1305780.1"/>
    <property type="molecule type" value="Genomic_DNA"/>
</dbReference>
<dbReference type="Gene3D" id="2.170.140.10">
    <property type="entry name" value="Chitin binding domain"/>
    <property type="match status" value="1"/>
</dbReference>
<dbReference type="Proteomes" id="UP000597762">
    <property type="component" value="Unassembled WGS sequence"/>
</dbReference>
<evidence type="ECO:0000256" key="4">
    <source>
        <dbReference type="ARBA" id="ARBA00023157"/>
    </source>
</evidence>
<evidence type="ECO:0000256" key="6">
    <source>
        <dbReference type="SAM" id="MobiDB-lite"/>
    </source>
</evidence>
<dbReference type="PANTHER" id="PTHR23301">
    <property type="entry name" value="CHITIN BINDING PERITROPHIN-A"/>
    <property type="match status" value="1"/>
</dbReference>
<evidence type="ECO:0000256" key="3">
    <source>
        <dbReference type="ARBA" id="ARBA00022737"/>
    </source>
</evidence>
<evidence type="ECO:0000256" key="1">
    <source>
        <dbReference type="ARBA" id="ARBA00022669"/>
    </source>
</evidence>
<dbReference type="SMART" id="SM00494">
    <property type="entry name" value="ChtBD2"/>
    <property type="match status" value="2"/>
</dbReference>
<dbReference type="SUPFAM" id="SSF57625">
    <property type="entry name" value="Invertebrate chitin-binding proteins"/>
    <property type="match status" value="2"/>
</dbReference>
<dbReference type="OrthoDB" id="6128341at2759"/>
<dbReference type="GO" id="GO:0005576">
    <property type="term" value="C:extracellular region"/>
    <property type="evidence" value="ECO:0007669"/>
    <property type="project" value="InterPro"/>
</dbReference>
<evidence type="ECO:0000313" key="9">
    <source>
        <dbReference type="Proteomes" id="UP000597762"/>
    </source>
</evidence>
<evidence type="ECO:0000256" key="2">
    <source>
        <dbReference type="ARBA" id="ARBA00022729"/>
    </source>
</evidence>
<evidence type="ECO:0000313" key="8">
    <source>
        <dbReference type="EMBL" id="CAE1305780.1"/>
    </source>
</evidence>
<dbReference type="InterPro" id="IPR002557">
    <property type="entry name" value="Chitin-bd_dom"/>
</dbReference>
<dbReference type="InterPro" id="IPR051940">
    <property type="entry name" value="Chitin_bind-dev_reg"/>
</dbReference>
<accession>A0A812DQU0</accession>
<organism evidence="8 9">
    <name type="scientific">Acanthosepion pharaonis</name>
    <name type="common">Pharaoh cuttlefish</name>
    <name type="synonym">Sepia pharaonis</name>
    <dbReference type="NCBI Taxonomy" id="158019"/>
    <lineage>
        <taxon>Eukaryota</taxon>
        <taxon>Metazoa</taxon>
        <taxon>Spiralia</taxon>
        <taxon>Lophotrochozoa</taxon>
        <taxon>Mollusca</taxon>
        <taxon>Cephalopoda</taxon>
        <taxon>Coleoidea</taxon>
        <taxon>Decapodiformes</taxon>
        <taxon>Sepiida</taxon>
        <taxon>Sepiina</taxon>
        <taxon>Sepiidae</taxon>
        <taxon>Acanthosepion</taxon>
    </lineage>
</organism>
<comment type="caution">
    <text evidence="8">The sequence shown here is derived from an EMBL/GenBank/DDBJ whole genome shotgun (WGS) entry which is preliminary data.</text>
</comment>
<feature type="domain" description="Chitin-binding type-2" evidence="7">
    <location>
        <begin position="52"/>
        <end position="108"/>
    </location>
</feature>
<dbReference type="PROSITE" id="PS50940">
    <property type="entry name" value="CHIT_BIND_II"/>
    <property type="match status" value="2"/>
</dbReference>
<keyword evidence="3" id="KW-0677">Repeat</keyword>
<dbReference type="GO" id="GO:0008061">
    <property type="term" value="F:chitin binding"/>
    <property type="evidence" value="ECO:0007669"/>
    <property type="project" value="UniProtKB-KW"/>
</dbReference>
<feature type="region of interest" description="Disordered" evidence="6">
    <location>
        <begin position="23"/>
        <end position="49"/>
    </location>
</feature>
<protein>
    <recommendedName>
        <fullName evidence="7">Chitin-binding type-2 domain-containing protein</fullName>
    </recommendedName>
</protein>
<dbReference type="AlphaFoldDB" id="A0A812DQU0"/>